<dbReference type="InterPro" id="IPR041698">
    <property type="entry name" value="Methyltransf_25"/>
</dbReference>
<keyword evidence="2" id="KW-0808">Transferase</keyword>
<dbReference type="GO" id="GO:0008168">
    <property type="term" value="F:methyltransferase activity"/>
    <property type="evidence" value="ECO:0007669"/>
    <property type="project" value="UniProtKB-KW"/>
</dbReference>
<evidence type="ECO:0000259" key="1">
    <source>
        <dbReference type="Pfam" id="PF13649"/>
    </source>
</evidence>
<evidence type="ECO:0000313" key="3">
    <source>
        <dbReference type="EMBL" id="MBM7801992.1"/>
    </source>
</evidence>
<keyword evidence="5" id="KW-1185">Reference proteome</keyword>
<dbReference type="Pfam" id="PF13649">
    <property type="entry name" value="Methyltransf_25"/>
    <property type="match status" value="1"/>
</dbReference>
<reference evidence="2" key="2">
    <citation type="submission" date="2020-09" db="EMBL/GenBank/DDBJ databases">
        <authorList>
            <person name="Sun Q."/>
            <person name="Ohkuma M."/>
        </authorList>
    </citation>
    <scope>NUCLEOTIDE SEQUENCE</scope>
    <source>
        <strain evidence="2">JCM 1480</strain>
    </source>
</reference>
<evidence type="ECO:0000313" key="4">
    <source>
        <dbReference type="Proteomes" id="UP000648535"/>
    </source>
</evidence>
<accession>A0A8H9G7M9</accession>
<keyword evidence="2" id="KW-0489">Methyltransferase</keyword>
<protein>
    <submittedName>
        <fullName evidence="2">Methyltransferase type 11</fullName>
    </submittedName>
    <submittedName>
        <fullName evidence="3">SAM-dependent methyltransferase</fullName>
    </submittedName>
</protein>
<comment type="caution">
    <text evidence="2">The sequence shown here is derived from an EMBL/GenBank/DDBJ whole genome shotgun (WGS) entry which is preliminary data.</text>
</comment>
<dbReference type="CDD" id="cd02440">
    <property type="entry name" value="AdoMet_MTases"/>
    <property type="match status" value="1"/>
</dbReference>
<evidence type="ECO:0000313" key="2">
    <source>
        <dbReference type="EMBL" id="GGK86254.1"/>
    </source>
</evidence>
<name>A0A8H9G7M9_9MICO</name>
<gene>
    <name evidence="2" type="ORF">GCM10009769_00100</name>
    <name evidence="3" type="ORF">JOE58_001243</name>
</gene>
<reference evidence="2" key="1">
    <citation type="journal article" date="2014" name="Int. J. Syst. Evol. Microbiol.">
        <title>Complete genome sequence of Corynebacterium casei LMG S-19264T (=DSM 44701T), isolated from a smear-ripened cheese.</title>
        <authorList>
            <consortium name="US DOE Joint Genome Institute (JGI-PGF)"/>
            <person name="Walter F."/>
            <person name="Albersmeier A."/>
            <person name="Kalinowski J."/>
            <person name="Ruckert C."/>
        </authorList>
    </citation>
    <scope>NUCLEOTIDE SEQUENCE</scope>
    <source>
        <strain evidence="2">JCM 1480</strain>
    </source>
</reference>
<dbReference type="GO" id="GO:0032259">
    <property type="term" value="P:methylation"/>
    <property type="evidence" value="ECO:0007669"/>
    <property type="project" value="UniProtKB-KW"/>
</dbReference>
<proteinExistence type="predicted"/>
<sequence length="194" mass="20774">MTLAGVDRDVLGVDPSATMLDAARRRPGGGSVSWILGDSRDVPAEPRDLALMTGNVAQHIGDAAWQRTLRDLRSVLVPGGTVAFESRNPAARAWEAWTSDGRSTRVTAAGPLEEWSEATEIAPGVVRLVASNRFVDTDETLAYSEDLRFRGHDELVCDVGAAGFEAVEVFGDWQRGPLREDSPVMVVVASAVGD</sequence>
<dbReference type="Proteomes" id="UP000746584">
    <property type="component" value="Unassembled WGS sequence"/>
</dbReference>
<dbReference type="EMBL" id="JAFBCG010000001">
    <property type="protein sequence ID" value="MBM7801992.1"/>
    <property type="molecule type" value="Genomic_DNA"/>
</dbReference>
<dbReference type="Gene3D" id="3.40.50.150">
    <property type="entry name" value="Vaccinia Virus protein VP39"/>
    <property type="match status" value="1"/>
</dbReference>
<feature type="domain" description="Methyltransferase" evidence="1">
    <location>
        <begin position="7"/>
        <end position="80"/>
    </location>
</feature>
<reference evidence="3 5" key="3">
    <citation type="submission" date="2021-01" db="EMBL/GenBank/DDBJ databases">
        <title>Sequencing the genomes of 1000 actinobacteria strains.</title>
        <authorList>
            <person name="Klenk H.-P."/>
        </authorList>
    </citation>
    <scope>NUCLEOTIDE SEQUENCE [LARGE SCALE GENOMIC DNA]</scope>
    <source>
        <strain evidence="3 5">DSM 20542</strain>
    </source>
</reference>
<evidence type="ECO:0000313" key="5">
    <source>
        <dbReference type="Proteomes" id="UP000746584"/>
    </source>
</evidence>
<dbReference type="Proteomes" id="UP000648535">
    <property type="component" value="Unassembled WGS sequence"/>
</dbReference>
<dbReference type="SUPFAM" id="SSF53335">
    <property type="entry name" value="S-adenosyl-L-methionine-dependent methyltransferases"/>
    <property type="match status" value="1"/>
</dbReference>
<dbReference type="InterPro" id="IPR029063">
    <property type="entry name" value="SAM-dependent_MTases_sf"/>
</dbReference>
<dbReference type="AlphaFoldDB" id="A0A8H9G7M9"/>
<dbReference type="RefSeq" id="WP_229727772.1">
    <property type="nucleotide sequence ID" value="NZ_BMOI01000001.1"/>
</dbReference>
<organism evidence="2 4">
    <name type="scientific">Curtobacterium luteum</name>
    <dbReference type="NCBI Taxonomy" id="33881"/>
    <lineage>
        <taxon>Bacteria</taxon>
        <taxon>Bacillati</taxon>
        <taxon>Actinomycetota</taxon>
        <taxon>Actinomycetes</taxon>
        <taxon>Micrococcales</taxon>
        <taxon>Microbacteriaceae</taxon>
        <taxon>Curtobacterium</taxon>
    </lineage>
</organism>
<dbReference type="EMBL" id="BMOI01000001">
    <property type="protein sequence ID" value="GGK86254.1"/>
    <property type="molecule type" value="Genomic_DNA"/>
</dbReference>